<dbReference type="Gene3D" id="3.30.470.20">
    <property type="entry name" value="ATP-grasp fold, B domain"/>
    <property type="match status" value="2"/>
</dbReference>
<comment type="caution">
    <text evidence="15">The sequence shown here is derived from an EMBL/GenBank/DDBJ whole genome shotgun (WGS) entry which is preliminary data.</text>
</comment>
<feature type="domain" description="ATP-grasp" evidence="14">
    <location>
        <begin position="522"/>
        <end position="776"/>
    </location>
</feature>
<evidence type="ECO:0000256" key="13">
    <source>
        <dbReference type="HAMAP-Rule" id="MF_00782"/>
    </source>
</evidence>
<dbReference type="GO" id="GO:0005829">
    <property type="term" value="C:cytosol"/>
    <property type="evidence" value="ECO:0007669"/>
    <property type="project" value="TreeGrafter"/>
</dbReference>
<dbReference type="HAMAP" id="MF_00782">
    <property type="entry name" value="Glut_biosynth"/>
    <property type="match status" value="1"/>
</dbReference>
<comment type="function">
    <text evidence="13">Synthesizes glutathione from L-glutamate and L-cysteine via gamma-L-glutamyl-L-cysteine.</text>
</comment>
<dbReference type="Pfam" id="PF04262">
    <property type="entry name" value="Glu_cys_ligase"/>
    <property type="match status" value="1"/>
</dbReference>
<dbReference type="Proteomes" id="UP000052258">
    <property type="component" value="Unassembled WGS sequence"/>
</dbReference>
<dbReference type="PANTHER" id="PTHR38761">
    <property type="entry name" value="GLUTAMATE--CYSTEINE LIGASE"/>
    <property type="match status" value="1"/>
</dbReference>
<dbReference type="InterPro" id="IPR013815">
    <property type="entry name" value="ATP_grasp_subdomain_1"/>
</dbReference>
<dbReference type="UniPathway" id="UPA00142">
    <property type="reaction ID" value="UER00209"/>
</dbReference>
<feature type="region of interest" description="Glutamate--cysteine ligase" evidence="13">
    <location>
        <begin position="1"/>
        <end position="356"/>
    </location>
</feature>
<keyword evidence="7 13" id="KW-0547">Nucleotide-binding</keyword>
<dbReference type="Pfam" id="PF07478">
    <property type="entry name" value="Dala_Dala_lig_C"/>
    <property type="match status" value="1"/>
</dbReference>
<dbReference type="InterPro" id="IPR006335">
    <property type="entry name" value="Glut_biosynth"/>
</dbReference>
<evidence type="ECO:0000313" key="16">
    <source>
        <dbReference type="Proteomes" id="UP000052258"/>
    </source>
</evidence>
<evidence type="ECO:0000256" key="1">
    <source>
        <dbReference type="ARBA" id="ARBA00001936"/>
    </source>
</evidence>
<dbReference type="Pfam" id="PF08443">
    <property type="entry name" value="RimK"/>
    <property type="match status" value="1"/>
</dbReference>
<comment type="pathway">
    <text evidence="3 13">Sulfur metabolism; glutathione biosynthesis; glutathione from L-cysteine and L-glutamate: step 1/2.</text>
</comment>
<dbReference type="InterPro" id="IPR013651">
    <property type="entry name" value="ATP-grasp_RimK-type"/>
</dbReference>
<comment type="cofactor">
    <cofactor evidence="2">
        <name>Mg(2+)</name>
        <dbReference type="ChEBI" id="CHEBI:18420"/>
    </cofactor>
</comment>
<sequence length="777" mass="87659">MIKLDSQFIAQIKSNPHMIQQLFSGHFGLEKENLRVTPSGNLALTPHPPIFGPKEENPYIKTDFSESQVEMITPVCDSVDDVYNAITNLHHIVSLALPKDEYLWPNSNPGLIPDEENIPIAVYRNKEDSSRLYREHLATEYGKKIQLLSGIHYNFSFSDEFLKALFQTSRTENETFQDFKNRIYLKVAKYFMKNRWLLIYLTGAGPAYMEGFTTVSGAENAAENARILKDGISLRNSSAGYKNKDALHVDYDTFDGYIHSIAKHIENGQINSMREFYNPIRLKNSHTDQSLESLAQKGVEYLEIRSIDLNPLEENGIAKETLHFIHLFLLTGLLSENNELCPNNQQISDKNEELVALSGLAHPNITECDHSEVAFSEAGLKEIAKMEAFLTELAPKNDYLANVVALQKARVVDASKTIAARVTQEIKEHGYLTFHLNTAKTSFETADAFAYRFIGAEDMELSTQIVWKSAWKKGVKVDVLDRAENFLRLTLGNKSELVKQATKTSKDNYVSVLAMENKVVTKQILAEHQIRVPHGENHTQFEEAIMSYPTFSGKQIVIKPKSTNYGIGISIFKDFFTKEAFEEAIKIAFSHDSSIMIEEFIPGDEYRFLVMGDDVVAVLKRIPANVVGDGIHTVRELVEQKNDDPLRGTHHLKPLEKIQQGPEETLMLSQQNLSFEDVPPSGKTVYLRENSNISTGGDSINVTDQMDDYYKDLAVKASKAIQAEICGVDIIIPPNPKDYDSAAIIELNFNPATHMHAFPYKGERVLTGDKIIDYLFK</sequence>
<keyword evidence="5 13" id="KW-0317">Glutathione biosynthesis</keyword>
<evidence type="ECO:0000256" key="3">
    <source>
        <dbReference type="ARBA" id="ARBA00005006"/>
    </source>
</evidence>
<gene>
    <name evidence="13" type="primary">gshAB</name>
    <name evidence="13" type="synonym">gshF</name>
    <name evidence="15" type="ORF">X560_0919</name>
</gene>
<dbReference type="NCBIfam" id="TIGR01435">
    <property type="entry name" value="glu_cys_lig_rel"/>
    <property type="match status" value="1"/>
</dbReference>
<dbReference type="Gene3D" id="3.30.1490.20">
    <property type="entry name" value="ATP-grasp fold, A domain"/>
    <property type="match status" value="1"/>
</dbReference>
<organism evidence="15 16">
    <name type="scientific">Listeria fleischmannii 1991</name>
    <dbReference type="NCBI Taxonomy" id="1430899"/>
    <lineage>
        <taxon>Bacteria</taxon>
        <taxon>Bacillati</taxon>
        <taxon>Bacillota</taxon>
        <taxon>Bacilli</taxon>
        <taxon>Bacillales</taxon>
        <taxon>Listeriaceae</taxon>
        <taxon>Listeria</taxon>
    </lineage>
</organism>
<keyword evidence="8 13" id="KW-0067">ATP-binding</keyword>
<dbReference type="Pfam" id="PF18419">
    <property type="entry name" value="ATP-grasp_6"/>
    <property type="match status" value="1"/>
</dbReference>
<dbReference type="GO" id="GO:0008716">
    <property type="term" value="F:D-alanine-D-alanine ligase activity"/>
    <property type="evidence" value="ECO:0007669"/>
    <property type="project" value="InterPro"/>
</dbReference>
<evidence type="ECO:0000256" key="10">
    <source>
        <dbReference type="ARBA" id="ARBA00023211"/>
    </source>
</evidence>
<keyword evidence="4 13" id="KW-0436">Ligase</keyword>
<comment type="cofactor">
    <cofactor evidence="1">
        <name>Mn(2+)</name>
        <dbReference type="ChEBI" id="CHEBI:29035"/>
    </cofactor>
</comment>
<evidence type="ECO:0000256" key="4">
    <source>
        <dbReference type="ARBA" id="ARBA00022598"/>
    </source>
</evidence>
<comment type="pathway">
    <text evidence="13">Sulfur metabolism; glutathione biosynthesis; glutathione from L-cysteine and L-glutamate: step 2/2.</text>
</comment>
<keyword evidence="9" id="KW-0460">Magnesium</keyword>
<evidence type="ECO:0000256" key="2">
    <source>
        <dbReference type="ARBA" id="ARBA00001946"/>
    </source>
</evidence>
<comment type="catalytic activity">
    <reaction evidence="13">
        <text>gamma-L-glutamyl-L-cysteine + glycine + ATP = glutathione + ADP + phosphate + H(+)</text>
        <dbReference type="Rhea" id="RHEA:13557"/>
        <dbReference type="ChEBI" id="CHEBI:15378"/>
        <dbReference type="ChEBI" id="CHEBI:30616"/>
        <dbReference type="ChEBI" id="CHEBI:43474"/>
        <dbReference type="ChEBI" id="CHEBI:57305"/>
        <dbReference type="ChEBI" id="CHEBI:57925"/>
        <dbReference type="ChEBI" id="CHEBI:58173"/>
        <dbReference type="ChEBI" id="CHEBI:456216"/>
        <dbReference type="EC" id="6.3.2.3"/>
    </reaction>
</comment>
<dbReference type="EC" id="6.3.2.3" evidence="13"/>
<evidence type="ECO:0000256" key="11">
    <source>
        <dbReference type="ARBA" id="ARBA00023268"/>
    </source>
</evidence>
<evidence type="ECO:0000256" key="5">
    <source>
        <dbReference type="ARBA" id="ARBA00022684"/>
    </source>
</evidence>
<protein>
    <recommendedName>
        <fullName evidence="13">Glutathione biosynthesis bifunctional protein GshAB</fullName>
    </recommendedName>
    <alternativeName>
        <fullName evidence="13">Gamma-GCS-GS</fullName>
        <shortName evidence="13">GCS-GS</shortName>
    </alternativeName>
    <domain>
        <recommendedName>
            <fullName evidence="13">Glutamate--cysteine ligase</fullName>
            <ecNumber evidence="13">6.3.2.2</ecNumber>
        </recommendedName>
        <alternativeName>
            <fullName evidence="13">Gamma-ECS</fullName>
            <shortName evidence="13">GCS</shortName>
        </alternativeName>
        <alternativeName>
            <fullName evidence="13">Gamma-glutamylcysteine synthetase</fullName>
        </alternativeName>
    </domain>
    <domain>
        <recommendedName>
            <fullName evidence="13">Glutathione synthetase</fullName>
            <ecNumber evidence="13">6.3.2.3</ecNumber>
        </recommendedName>
        <alternativeName>
            <fullName evidence="13">GSH synthetase</fullName>
            <shortName evidence="13">GS</shortName>
            <shortName evidence="13">GSH-S</shortName>
            <shortName evidence="13">GSHase</shortName>
        </alternativeName>
        <alternativeName>
            <fullName evidence="13">Glutathione synthase</fullName>
        </alternativeName>
    </domain>
</protein>
<evidence type="ECO:0000256" key="7">
    <source>
        <dbReference type="ARBA" id="ARBA00022741"/>
    </source>
</evidence>
<dbReference type="PROSITE" id="PS50975">
    <property type="entry name" value="ATP_GRASP"/>
    <property type="match status" value="1"/>
</dbReference>
<evidence type="ECO:0000259" key="14">
    <source>
        <dbReference type="PROSITE" id="PS50975"/>
    </source>
</evidence>
<comment type="subunit">
    <text evidence="13">Monomer.</text>
</comment>
<accession>A0A0J8GGY2</accession>
<keyword evidence="16" id="KW-1185">Reference proteome</keyword>
<dbReference type="SUPFAM" id="SSF55931">
    <property type="entry name" value="Glutamine synthetase/guanido kinase"/>
    <property type="match status" value="1"/>
</dbReference>
<dbReference type="InterPro" id="IPR011095">
    <property type="entry name" value="Dala_Dala_lig_C"/>
</dbReference>
<dbReference type="InterPro" id="IPR007370">
    <property type="entry name" value="Glu_cys_ligase"/>
</dbReference>
<dbReference type="GO" id="GO:0004357">
    <property type="term" value="F:glutamate-cysteine ligase activity"/>
    <property type="evidence" value="ECO:0007669"/>
    <property type="project" value="UniProtKB-UniRule"/>
</dbReference>
<dbReference type="GO" id="GO:0046872">
    <property type="term" value="F:metal ion binding"/>
    <property type="evidence" value="ECO:0007669"/>
    <property type="project" value="UniProtKB-KW"/>
</dbReference>
<dbReference type="EMBL" id="AZHO01000011">
    <property type="protein sequence ID" value="KMT59993.1"/>
    <property type="molecule type" value="Genomic_DNA"/>
</dbReference>
<dbReference type="NCBIfam" id="NF002688">
    <property type="entry name" value="PRK02471.1"/>
    <property type="match status" value="1"/>
</dbReference>
<keyword evidence="6" id="KW-0479">Metal-binding</keyword>
<dbReference type="GO" id="GO:0004363">
    <property type="term" value="F:glutathione synthase activity"/>
    <property type="evidence" value="ECO:0007669"/>
    <property type="project" value="UniProtKB-UniRule"/>
</dbReference>
<dbReference type="PATRIC" id="fig|1430899.3.peg.949"/>
<evidence type="ECO:0000256" key="8">
    <source>
        <dbReference type="ARBA" id="ARBA00022840"/>
    </source>
</evidence>
<evidence type="ECO:0000256" key="12">
    <source>
        <dbReference type="ARBA" id="ARBA00048819"/>
    </source>
</evidence>
<keyword evidence="11 13" id="KW-0511">Multifunctional enzyme</keyword>
<dbReference type="GO" id="GO:0005524">
    <property type="term" value="F:ATP binding"/>
    <property type="evidence" value="ECO:0007669"/>
    <property type="project" value="UniProtKB-UniRule"/>
</dbReference>
<evidence type="ECO:0000256" key="9">
    <source>
        <dbReference type="ARBA" id="ARBA00022842"/>
    </source>
</evidence>
<dbReference type="PANTHER" id="PTHR38761:SF1">
    <property type="entry name" value="GLUTAMATE--CYSTEINE LIGASE"/>
    <property type="match status" value="1"/>
</dbReference>
<dbReference type="Gene3D" id="3.30.590.20">
    <property type="match status" value="1"/>
</dbReference>
<dbReference type="InterPro" id="IPR006334">
    <property type="entry name" value="Glut_cys_ligase"/>
</dbReference>
<dbReference type="InterPro" id="IPR014746">
    <property type="entry name" value="Gln_synth/guanido_kin_cat_dom"/>
</dbReference>
<name>A0A0J8GGY2_9LIST</name>
<dbReference type="RefSeq" id="WP_007476789.1">
    <property type="nucleotide sequence ID" value="NZ_KQ130613.1"/>
</dbReference>
<dbReference type="SUPFAM" id="SSF56059">
    <property type="entry name" value="Glutathione synthetase ATP-binding domain-like"/>
    <property type="match status" value="1"/>
</dbReference>
<reference evidence="15 16" key="1">
    <citation type="journal article" date="2015" name="Genome Biol. Evol.">
        <title>Comparative Genomics of Listeria Sensu Lato: Genus-Wide Differences in Evolutionary Dynamics and the Progressive Gain of Complex, Potentially Pathogenicity-Related Traits through Lateral Gene Transfer.</title>
        <authorList>
            <person name="Chiara M."/>
            <person name="Caruso M."/>
            <person name="D'Erchia A.M."/>
            <person name="Manzari C."/>
            <person name="Fraccalvieri R."/>
            <person name="Goffredo E."/>
            <person name="Latorre L."/>
            <person name="Miccolupo A."/>
            <person name="Padalino I."/>
            <person name="Santagada G."/>
            <person name="Chiocco D."/>
            <person name="Pesole G."/>
            <person name="Horner D.S."/>
            <person name="Parisi A."/>
        </authorList>
    </citation>
    <scope>NUCLEOTIDE SEQUENCE [LARGE SCALE GENOMIC DNA]</scope>
    <source>
        <strain evidence="15 16">1991</strain>
    </source>
</reference>
<dbReference type="AlphaFoldDB" id="A0A0J8GGY2"/>
<comment type="similarity">
    <text evidence="13">In the N-terminal section; belongs to the glutamate--cysteine ligase type 1 family. Type 2 subfamily.</text>
</comment>
<proteinExistence type="inferred from homology"/>
<dbReference type="InterPro" id="IPR011761">
    <property type="entry name" value="ATP-grasp"/>
</dbReference>
<evidence type="ECO:0000256" key="6">
    <source>
        <dbReference type="ARBA" id="ARBA00022723"/>
    </source>
</evidence>
<dbReference type="InterPro" id="IPR040657">
    <property type="entry name" value="GshAB_ATP-grasp"/>
</dbReference>
<dbReference type="OrthoDB" id="9803907at2"/>
<evidence type="ECO:0000313" key="15">
    <source>
        <dbReference type="EMBL" id="KMT59993.1"/>
    </source>
</evidence>
<comment type="catalytic activity">
    <reaction evidence="12 13">
        <text>L-cysteine + L-glutamate + ATP = gamma-L-glutamyl-L-cysteine + ADP + phosphate + H(+)</text>
        <dbReference type="Rhea" id="RHEA:13285"/>
        <dbReference type="ChEBI" id="CHEBI:15378"/>
        <dbReference type="ChEBI" id="CHEBI:29985"/>
        <dbReference type="ChEBI" id="CHEBI:30616"/>
        <dbReference type="ChEBI" id="CHEBI:35235"/>
        <dbReference type="ChEBI" id="CHEBI:43474"/>
        <dbReference type="ChEBI" id="CHEBI:58173"/>
        <dbReference type="ChEBI" id="CHEBI:456216"/>
        <dbReference type="EC" id="6.3.2.2"/>
    </reaction>
</comment>
<keyword evidence="10" id="KW-0464">Manganese</keyword>
<dbReference type="EC" id="6.3.2.2" evidence="13"/>